<evidence type="ECO:0000256" key="7">
    <source>
        <dbReference type="RuleBase" id="RU004447"/>
    </source>
</evidence>
<evidence type="ECO:0000259" key="10">
    <source>
        <dbReference type="Pfam" id="PF05193"/>
    </source>
</evidence>
<dbReference type="GO" id="GO:0046872">
    <property type="term" value="F:metal ion binding"/>
    <property type="evidence" value="ECO:0007669"/>
    <property type="project" value="UniProtKB-KW"/>
</dbReference>
<keyword evidence="3" id="KW-0479">Metal-binding</keyword>
<dbReference type="Pfam" id="PF00675">
    <property type="entry name" value="Peptidase_M16"/>
    <property type="match status" value="1"/>
</dbReference>
<protein>
    <submittedName>
        <fullName evidence="11">Peptidase M16 inactive domain protein</fullName>
    </submittedName>
</protein>
<evidence type="ECO:0000256" key="8">
    <source>
        <dbReference type="SAM" id="SignalP"/>
    </source>
</evidence>
<evidence type="ECO:0000256" key="6">
    <source>
        <dbReference type="ARBA" id="ARBA00023049"/>
    </source>
</evidence>
<keyword evidence="2" id="KW-0645">Protease</keyword>
<evidence type="ECO:0000313" key="11">
    <source>
        <dbReference type="EMBL" id="AHF25864.1"/>
    </source>
</evidence>
<feature type="signal peptide" evidence="8">
    <location>
        <begin position="1"/>
        <end position="22"/>
    </location>
</feature>
<evidence type="ECO:0000256" key="4">
    <source>
        <dbReference type="ARBA" id="ARBA00022801"/>
    </source>
</evidence>
<dbReference type="InterPro" id="IPR001431">
    <property type="entry name" value="Pept_M16_Zn_BS"/>
</dbReference>
<dbReference type="PANTHER" id="PTHR43690">
    <property type="entry name" value="NARDILYSIN"/>
    <property type="match status" value="1"/>
</dbReference>
<dbReference type="AlphaFoldDB" id="W0FQX5"/>
<dbReference type="InterPro" id="IPR011249">
    <property type="entry name" value="Metalloenz_LuxS/M16"/>
</dbReference>
<dbReference type="InterPro" id="IPR011765">
    <property type="entry name" value="Pept_M16_N"/>
</dbReference>
<feature type="domain" description="Peptidase M16 N-terminal" evidence="9">
    <location>
        <begin position="47"/>
        <end position="187"/>
    </location>
</feature>
<keyword evidence="8" id="KW-0732">Signal</keyword>
<dbReference type="PROSITE" id="PS00143">
    <property type="entry name" value="INSULINASE"/>
    <property type="match status" value="1"/>
</dbReference>
<evidence type="ECO:0000256" key="3">
    <source>
        <dbReference type="ARBA" id="ARBA00022723"/>
    </source>
</evidence>
<dbReference type="Gene3D" id="3.30.830.10">
    <property type="entry name" value="Metalloenzyme, LuxS/M16 peptidase-like"/>
    <property type="match status" value="4"/>
</dbReference>
<dbReference type="SUPFAM" id="SSF63411">
    <property type="entry name" value="LuxS/MPP-like metallohydrolase"/>
    <property type="match status" value="4"/>
</dbReference>
<comment type="similarity">
    <text evidence="1 7">Belongs to the peptidase M16 family.</text>
</comment>
<evidence type="ECO:0000256" key="5">
    <source>
        <dbReference type="ARBA" id="ARBA00022833"/>
    </source>
</evidence>
<evidence type="ECO:0000256" key="2">
    <source>
        <dbReference type="ARBA" id="ARBA00022670"/>
    </source>
</evidence>
<dbReference type="InterPro" id="IPR050626">
    <property type="entry name" value="Peptidase_M16"/>
</dbReference>
<dbReference type="Pfam" id="PF05193">
    <property type="entry name" value="Peptidase_M16_C"/>
    <property type="match status" value="2"/>
</dbReference>
<sequence length="931" mass="104533">MIKKIFFAAVAFLTAITGIAQQQQLPNDPATRVGKLDNGLTYYIRHNEKPAQRAEFYLATNVGALQEEPDQDGLAHFLEHMCFNGTKNFPGKGLLNWLESIGASFGGNVNASTGVEETIYKLTNIPLVRPTVVDTCVLIMHDYSHFVTCDPEEIDKERGVILEEKRWRNNAGWRMNRARAKYLYNDTQYSKITIIGTEEQLKTFQPESLTNFYHKWYRPDNQALIVVGDIDVDYVENCIKNTFADIPAPETPLNKEVIPIPDNEKPLIGVLTDPENQLSAFLTFWRSAATPEELNNTPVRLVTDALKDIIAVAMNERMEDLAASPEAPFVQGGLNFSKLCETADGVLLSAICKDEAPLQSLAASLLEAEKLRRFGLTDSEVERAKTEILSQYETAAKKADTRNNGEFIDPMIENFFNNKAFMDPQTEYQLIQQIMPMLTAEAVNQVAKQLITRENMIVLYQGVEKEGANHPTEEQIQAVIDAVENAELEQTAGEEIPTAFLDASKLKGSKASKVQEGMFGSKYFTLKNGVRVWLLPTDHEKDRIIFDFSKDGGRSLVADEDLYSIDPDSWMLYKMYAGVSEFPATLLRKMQAGKQLSLNTYFNEYTHGINGSTTVKDLEDAMQLAYLYFMEPRFDEAEYQQGRSQIDAILPNLVNTPDYKFQLATNDQLYDSPRRFALDLETAAKANLPTLERVYKSLYKDAAGARLVVVGDFDPDAIIPMICKYFGSIPKGKKATVAAYRGDGVTSADKLYDFQVAMPANKMVKVEQYYNLAKAYSVADEAAMGALRYILFNLYTETLREDEGGTYGADVNCGASFRPDERLTLEVSFDTNAESADKLRDLAKSGLKDIAENGVNADQFDKAVKNMQKRIPESRQRNNYWASVILTSDRQGFNYDKDYEDAVNALTPEKIQAIAQEILKGNLVEVVMRPE</sequence>
<dbReference type="PANTHER" id="PTHR43690:SF34">
    <property type="entry name" value="ZINC PROTEASE PQQL-LIKE"/>
    <property type="match status" value="1"/>
</dbReference>
<keyword evidence="5" id="KW-0862">Zinc</keyword>
<dbReference type="GO" id="GO:0004222">
    <property type="term" value="F:metalloendopeptidase activity"/>
    <property type="evidence" value="ECO:0007669"/>
    <property type="project" value="InterPro"/>
</dbReference>
<dbReference type="GO" id="GO:0006508">
    <property type="term" value="P:proteolysis"/>
    <property type="evidence" value="ECO:0007669"/>
    <property type="project" value="UniProtKB-KW"/>
</dbReference>
<keyword evidence="6" id="KW-0482">Metalloprotease</keyword>
<keyword evidence="4" id="KW-0378">Hydrolase</keyword>
<reference evidence="11" key="1">
    <citation type="journal article" date="2013" name="PLoS ONE">
        <title>Metagenomic insights into the carbohydrate-active enzymes carried by the microorganisms adhering to solid digesta in the rumen of cows.</title>
        <authorList>
            <person name="Wang L."/>
            <person name="Hatem A."/>
            <person name="Catalyurek U.V."/>
            <person name="Morrison M."/>
            <person name="Yu Z."/>
        </authorList>
    </citation>
    <scope>NUCLEOTIDE SEQUENCE</scope>
</reference>
<dbReference type="InterPro" id="IPR007863">
    <property type="entry name" value="Peptidase_M16_C"/>
</dbReference>
<feature type="domain" description="Peptidase M16 C-terminal" evidence="10">
    <location>
        <begin position="690"/>
        <end position="866"/>
    </location>
</feature>
<evidence type="ECO:0000256" key="1">
    <source>
        <dbReference type="ARBA" id="ARBA00007261"/>
    </source>
</evidence>
<name>W0FQX5_9BACT</name>
<dbReference type="EMBL" id="KC246855">
    <property type="protein sequence ID" value="AHF25864.1"/>
    <property type="molecule type" value="Genomic_DNA"/>
</dbReference>
<evidence type="ECO:0000259" key="9">
    <source>
        <dbReference type="Pfam" id="PF00675"/>
    </source>
</evidence>
<accession>W0FQX5</accession>
<feature type="chain" id="PRO_5004788915" evidence="8">
    <location>
        <begin position="23"/>
        <end position="931"/>
    </location>
</feature>
<feature type="domain" description="Peptidase M16 C-terminal" evidence="10">
    <location>
        <begin position="204"/>
        <end position="386"/>
    </location>
</feature>
<proteinExistence type="inferred from homology"/>
<organism evidence="11">
    <name type="scientific">uncultured bacterium Contigcl_1493</name>
    <dbReference type="NCBI Taxonomy" id="1393647"/>
    <lineage>
        <taxon>Bacteria</taxon>
        <taxon>environmental samples</taxon>
    </lineage>
</organism>